<evidence type="ECO:0000313" key="1">
    <source>
        <dbReference type="EMBL" id="CAD7615247.1"/>
    </source>
</evidence>
<organism evidence="1">
    <name type="scientific">Timema genevievae</name>
    <name type="common">Walking stick</name>
    <dbReference type="NCBI Taxonomy" id="629358"/>
    <lineage>
        <taxon>Eukaryota</taxon>
        <taxon>Metazoa</taxon>
        <taxon>Ecdysozoa</taxon>
        <taxon>Arthropoda</taxon>
        <taxon>Hexapoda</taxon>
        <taxon>Insecta</taxon>
        <taxon>Pterygota</taxon>
        <taxon>Neoptera</taxon>
        <taxon>Polyneoptera</taxon>
        <taxon>Phasmatodea</taxon>
        <taxon>Timematodea</taxon>
        <taxon>Timematoidea</taxon>
        <taxon>Timematidae</taxon>
        <taxon>Timema</taxon>
    </lineage>
</organism>
<accession>A0A7R9KA62</accession>
<name>A0A7R9KA62_TIMGE</name>
<sequence>MKYIRMGNMSNLLNQSLYGQIQMWHLQYLVSTGKVDRNIEKERTQMAFTMKRPPQSTLYIAAIGQRDSQDGENVEDVEDVDKTLTTEDELDLTFIVTENNRDLSENPCEITFITTTLQETRVFTGINWVSARTHIPSFELSSSLKLKIKIENFVANSNSKPAKGLIMQSKIPLPKSSALGKFC</sequence>
<dbReference type="AlphaFoldDB" id="A0A7R9KA62"/>
<proteinExistence type="predicted"/>
<dbReference type="EMBL" id="OE851252">
    <property type="protein sequence ID" value="CAD7615247.1"/>
    <property type="molecule type" value="Genomic_DNA"/>
</dbReference>
<gene>
    <name evidence="1" type="ORF">TGEB3V08_LOCUS11522</name>
</gene>
<protein>
    <submittedName>
        <fullName evidence="1">Uncharacterized protein</fullName>
    </submittedName>
</protein>
<reference evidence="1" key="1">
    <citation type="submission" date="2020-11" db="EMBL/GenBank/DDBJ databases">
        <authorList>
            <person name="Tran Van P."/>
        </authorList>
    </citation>
    <scope>NUCLEOTIDE SEQUENCE</scope>
</reference>